<dbReference type="Pfam" id="PF02581">
    <property type="entry name" value="TMP-TENI"/>
    <property type="match status" value="1"/>
</dbReference>
<evidence type="ECO:0000313" key="2">
    <source>
        <dbReference type="EMBL" id="PQA59348.1"/>
    </source>
</evidence>
<dbReference type="CDD" id="cd00564">
    <property type="entry name" value="TMP_TenI"/>
    <property type="match status" value="1"/>
</dbReference>
<gene>
    <name evidence="2" type="ORF">C5O19_06765</name>
</gene>
<dbReference type="Gene3D" id="3.20.20.70">
    <property type="entry name" value="Aldolase class I"/>
    <property type="match status" value="1"/>
</dbReference>
<dbReference type="SUPFAM" id="SSF51391">
    <property type="entry name" value="Thiamin phosphate synthase"/>
    <property type="match status" value="1"/>
</dbReference>
<protein>
    <submittedName>
        <fullName evidence="2">Thiamine monophosphate synthase</fullName>
    </submittedName>
</protein>
<reference evidence="3" key="1">
    <citation type="submission" date="2018-02" db="EMBL/GenBank/DDBJ databases">
        <title>Genome sequencing of Solimonas sp. HR-BB.</title>
        <authorList>
            <person name="Lee Y."/>
            <person name="Jeon C.O."/>
        </authorList>
    </citation>
    <scope>NUCLEOTIDE SEQUENCE [LARGE SCALE GENOMIC DNA]</scope>
    <source>
        <strain evidence="3">HR-U</strain>
    </source>
</reference>
<dbReference type="AlphaFoldDB" id="A0A2S7IP13"/>
<keyword evidence="3" id="KW-1185">Reference proteome</keyword>
<dbReference type="OrthoDB" id="194683at2"/>
<dbReference type="InterPro" id="IPR022998">
    <property type="entry name" value="ThiamineP_synth_TenI"/>
</dbReference>
<name>A0A2S7IP13_9BACT</name>
<accession>A0A2S7IP13</accession>
<proteinExistence type="predicted"/>
<organism evidence="2 3">
    <name type="scientific">Siphonobacter curvatus</name>
    <dbReference type="NCBI Taxonomy" id="2094562"/>
    <lineage>
        <taxon>Bacteria</taxon>
        <taxon>Pseudomonadati</taxon>
        <taxon>Bacteroidota</taxon>
        <taxon>Cytophagia</taxon>
        <taxon>Cytophagales</taxon>
        <taxon>Cytophagaceae</taxon>
        <taxon>Siphonobacter</taxon>
    </lineage>
</organism>
<feature type="domain" description="Thiamine phosphate synthase/TenI" evidence="1">
    <location>
        <begin position="68"/>
        <end position="170"/>
    </location>
</feature>
<dbReference type="EMBL" id="PTRA01000001">
    <property type="protein sequence ID" value="PQA59348.1"/>
    <property type="molecule type" value="Genomic_DNA"/>
</dbReference>
<sequence>MKSFLLVGITEDTPLPSSLVETLLETGLDYLYWRKTNLMADPPPHPSAERILVASATPIPGAHRWHVKERQQAALKSCAPFSTSIHDLAQWPKWAGRATLVFFSPVFPSISKPGYGPSLPLEQLQQQIAAIRSAATEPLPQLIALGGVHAGTIARVQQAGFDGAAIMGALWKSSDPVAALRELKSQVR</sequence>
<evidence type="ECO:0000313" key="3">
    <source>
        <dbReference type="Proteomes" id="UP000239590"/>
    </source>
</evidence>
<dbReference type="RefSeq" id="WP_104710774.1">
    <property type="nucleotide sequence ID" value="NZ_PTRA01000001.1"/>
</dbReference>
<dbReference type="InterPro" id="IPR036206">
    <property type="entry name" value="ThiamineP_synth_sf"/>
</dbReference>
<dbReference type="GO" id="GO:0009228">
    <property type="term" value="P:thiamine biosynthetic process"/>
    <property type="evidence" value="ECO:0007669"/>
    <property type="project" value="UniProtKB-KW"/>
</dbReference>
<dbReference type="Proteomes" id="UP000239590">
    <property type="component" value="Unassembled WGS sequence"/>
</dbReference>
<evidence type="ECO:0000259" key="1">
    <source>
        <dbReference type="Pfam" id="PF02581"/>
    </source>
</evidence>
<comment type="caution">
    <text evidence="2">The sequence shown here is derived from an EMBL/GenBank/DDBJ whole genome shotgun (WGS) entry which is preliminary data.</text>
</comment>
<dbReference type="InterPro" id="IPR013785">
    <property type="entry name" value="Aldolase_TIM"/>
</dbReference>